<dbReference type="InterPro" id="IPR050469">
    <property type="entry name" value="Diguanylate_Cyclase"/>
</dbReference>
<dbReference type="AlphaFoldDB" id="A0A3E2VHD7"/>
<dbReference type="Proteomes" id="UP000260025">
    <property type="component" value="Unassembled WGS sequence"/>
</dbReference>
<dbReference type="InterPro" id="IPR011990">
    <property type="entry name" value="TPR-like_helical_dom_sf"/>
</dbReference>
<sequence length="526" mass="61531">MNTIKETMQDLMDIIKRSKNFDMEQEYQCSVKLLNLGNQQQDRYAQAFAHAYLADYYILTRQQDICLQHLHEAISCSQEHHYDELLLMCYTIAGLYYNSHFDEISAVQYYMNAYHIALEQNNLHEQMVILNNLCVLFMQKNDTAEALRYIRNAYEVFLKQQTPLIDHAQLIVILNLVELYIQNDQLNEAVNIFDTYASQLHEEHAEGLRLHVILLCELYLADAFHRGDEIQKIADYFAAANLHHHLNRSMYFSFYNDIFDILLKIKDKKRCEQFLQYMGEICLEDDIEQQLQLHLSWINFAEVFHMEDTLINSYKQYYLLQKMVVDVTNKTKAESMKEKILMEHMLEEQERIVQEKNVLEARVKIDGLTGLFNRSYFNTLCDIMQKNPDVNAIGIILVDVDYFKEFNDLYGHYKGDELLRRVALCLDENGDSRFFAARYGGDEFICLCVNTGKDEIEGYLTKVYEDLKLAHIEHATSPVSSLATISIGYSLFDNDEDFDLETSITMADTALYQAKNSGRNRHSCCS</sequence>
<dbReference type="RefSeq" id="WP_117444800.1">
    <property type="nucleotide sequence ID" value="NZ_JAJFEN010000066.1"/>
</dbReference>
<comment type="caution">
    <text evidence="2">The sequence shown here is derived from an EMBL/GenBank/DDBJ whole genome shotgun (WGS) entry which is preliminary data.</text>
</comment>
<dbReference type="CDD" id="cd01949">
    <property type="entry name" value="GGDEF"/>
    <property type="match status" value="1"/>
</dbReference>
<dbReference type="InterPro" id="IPR043128">
    <property type="entry name" value="Rev_trsase/Diguanyl_cyclase"/>
</dbReference>
<dbReference type="Gene3D" id="3.30.70.270">
    <property type="match status" value="1"/>
</dbReference>
<dbReference type="PANTHER" id="PTHR45138">
    <property type="entry name" value="REGULATORY COMPONENTS OF SENSORY TRANSDUCTION SYSTEM"/>
    <property type="match status" value="1"/>
</dbReference>
<evidence type="ECO:0000259" key="1">
    <source>
        <dbReference type="PROSITE" id="PS50887"/>
    </source>
</evidence>
<dbReference type="PANTHER" id="PTHR45138:SF9">
    <property type="entry name" value="DIGUANYLATE CYCLASE DGCM-RELATED"/>
    <property type="match status" value="1"/>
</dbReference>
<dbReference type="SUPFAM" id="SSF55073">
    <property type="entry name" value="Nucleotide cyclase"/>
    <property type="match status" value="1"/>
</dbReference>
<dbReference type="Pfam" id="PF00990">
    <property type="entry name" value="GGDEF"/>
    <property type="match status" value="1"/>
</dbReference>
<dbReference type="Gene3D" id="1.25.40.10">
    <property type="entry name" value="Tetratricopeptide repeat domain"/>
    <property type="match status" value="1"/>
</dbReference>
<evidence type="ECO:0000313" key="3">
    <source>
        <dbReference type="Proteomes" id="UP000260025"/>
    </source>
</evidence>
<dbReference type="GO" id="GO:0052621">
    <property type="term" value="F:diguanylate cyclase activity"/>
    <property type="evidence" value="ECO:0007669"/>
    <property type="project" value="TreeGrafter"/>
</dbReference>
<evidence type="ECO:0000313" key="2">
    <source>
        <dbReference type="EMBL" id="RGC09611.1"/>
    </source>
</evidence>
<dbReference type="NCBIfam" id="TIGR00254">
    <property type="entry name" value="GGDEF"/>
    <property type="match status" value="1"/>
</dbReference>
<dbReference type="OrthoDB" id="9805474at2"/>
<reference evidence="2 3" key="1">
    <citation type="submission" date="2018-08" db="EMBL/GenBank/DDBJ databases">
        <title>A genome reference for cultivated species of the human gut microbiota.</title>
        <authorList>
            <person name="Zou Y."/>
            <person name="Xue W."/>
            <person name="Luo G."/>
        </authorList>
    </citation>
    <scope>NUCLEOTIDE SEQUENCE [LARGE SCALE GENOMIC DNA]</scope>
    <source>
        <strain evidence="2 3">OF01-2LB</strain>
    </source>
</reference>
<dbReference type="EMBL" id="QVEV01000051">
    <property type="protein sequence ID" value="RGC09611.1"/>
    <property type="molecule type" value="Genomic_DNA"/>
</dbReference>
<feature type="domain" description="GGDEF" evidence="1">
    <location>
        <begin position="391"/>
        <end position="526"/>
    </location>
</feature>
<name>A0A3E2VHD7_CLOIN</name>
<dbReference type="SUPFAM" id="SSF48452">
    <property type="entry name" value="TPR-like"/>
    <property type="match status" value="1"/>
</dbReference>
<dbReference type="SMART" id="SM00267">
    <property type="entry name" value="GGDEF"/>
    <property type="match status" value="1"/>
</dbReference>
<gene>
    <name evidence="2" type="ORF">DXA38_20445</name>
</gene>
<accession>A0A3E2VHD7</accession>
<organism evidence="2 3">
    <name type="scientific">Clostridium innocuum</name>
    <dbReference type="NCBI Taxonomy" id="1522"/>
    <lineage>
        <taxon>Bacteria</taxon>
        <taxon>Bacillati</taxon>
        <taxon>Bacillota</taxon>
        <taxon>Clostridia</taxon>
        <taxon>Eubacteriales</taxon>
        <taxon>Clostridiaceae</taxon>
        <taxon>Clostridium</taxon>
    </lineage>
</organism>
<dbReference type="InterPro" id="IPR000160">
    <property type="entry name" value="GGDEF_dom"/>
</dbReference>
<protein>
    <submittedName>
        <fullName evidence="2">GGDEF domain-containing protein</fullName>
    </submittedName>
</protein>
<dbReference type="PROSITE" id="PS50887">
    <property type="entry name" value="GGDEF"/>
    <property type="match status" value="1"/>
</dbReference>
<dbReference type="InterPro" id="IPR029787">
    <property type="entry name" value="Nucleotide_cyclase"/>
</dbReference>
<proteinExistence type="predicted"/>